<dbReference type="InterPro" id="IPR014756">
    <property type="entry name" value="Ig_E-set"/>
</dbReference>
<evidence type="ECO:0000313" key="3">
    <source>
        <dbReference type="EMBL" id="CAG8505660.1"/>
    </source>
</evidence>
<organism evidence="3 4">
    <name type="scientific">Paraglomus brasilianum</name>
    <dbReference type="NCBI Taxonomy" id="144538"/>
    <lineage>
        <taxon>Eukaryota</taxon>
        <taxon>Fungi</taxon>
        <taxon>Fungi incertae sedis</taxon>
        <taxon>Mucoromycota</taxon>
        <taxon>Glomeromycotina</taxon>
        <taxon>Glomeromycetes</taxon>
        <taxon>Paraglomerales</taxon>
        <taxon>Paraglomeraceae</taxon>
        <taxon>Paraglomus</taxon>
    </lineage>
</organism>
<sequence length="148" mass="16210">MVNAIPHKTRKRTEFRPCSYYNSSPDSLNVTLSPDPLVPGSPATLTIFGTSTRIIPPGSELSTRLREYNNNRIIYDVSFCAIPGIACPMPAGTTFKITKELIYSPTTYTIAVGIVDRDNLMACADTTIGVMPRDVTPDAVPAFFTFKD</sequence>
<evidence type="ECO:0000313" key="4">
    <source>
        <dbReference type="Proteomes" id="UP000789739"/>
    </source>
</evidence>
<name>A0A9N8ZRQ4_9GLOM</name>
<gene>
    <name evidence="3" type="ORF">PBRASI_LOCUS2843</name>
</gene>
<accession>A0A9N8ZRQ4</accession>
<proteinExistence type="predicted"/>
<dbReference type="Pfam" id="PF02221">
    <property type="entry name" value="E1_DerP2_DerF2"/>
    <property type="match status" value="1"/>
</dbReference>
<dbReference type="EMBL" id="CAJVPI010000235">
    <property type="protein sequence ID" value="CAG8505660.1"/>
    <property type="molecule type" value="Genomic_DNA"/>
</dbReference>
<dbReference type="InterPro" id="IPR003172">
    <property type="entry name" value="ML_dom"/>
</dbReference>
<evidence type="ECO:0000259" key="2">
    <source>
        <dbReference type="SMART" id="SM00737"/>
    </source>
</evidence>
<evidence type="ECO:0000256" key="1">
    <source>
        <dbReference type="ARBA" id="ARBA00016056"/>
    </source>
</evidence>
<dbReference type="Proteomes" id="UP000789739">
    <property type="component" value="Unassembled WGS sequence"/>
</dbReference>
<protein>
    <recommendedName>
        <fullName evidence="1">Phosphatidylglycerol/phosphatidylinositol transfer protein</fullName>
    </recommendedName>
</protein>
<comment type="caution">
    <text evidence="3">The sequence shown here is derived from an EMBL/GenBank/DDBJ whole genome shotgun (WGS) entry which is preliminary data.</text>
</comment>
<dbReference type="SUPFAM" id="SSF81296">
    <property type="entry name" value="E set domains"/>
    <property type="match status" value="1"/>
</dbReference>
<dbReference type="AlphaFoldDB" id="A0A9N8ZRQ4"/>
<dbReference type="OrthoDB" id="2315521at2759"/>
<feature type="domain" description="MD-2-related lipid-recognition" evidence="2">
    <location>
        <begin position="15"/>
        <end position="128"/>
    </location>
</feature>
<keyword evidence="4" id="KW-1185">Reference proteome</keyword>
<reference evidence="3" key="1">
    <citation type="submission" date="2021-06" db="EMBL/GenBank/DDBJ databases">
        <authorList>
            <person name="Kallberg Y."/>
            <person name="Tangrot J."/>
            <person name="Rosling A."/>
        </authorList>
    </citation>
    <scope>NUCLEOTIDE SEQUENCE</scope>
    <source>
        <strain evidence="3">BR232B</strain>
    </source>
</reference>
<dbReference type="SMART" id="SM00737">
    <property type="entry name" value="ML"/>
    <property type="match status" value="1"/>
</dbReference>